<dbReference type="RefSeq" id="WP_074573443.1">
    <property type="nucleotide sequence ID" value="NZ_FNJQ01000044.1"/>
</dbReference>
<dbReference type="EMBL" id="FNJQ01000044">
    <property type="protein sequence ID" value="SDP73072.1"/>
    <property type="molecule type" value="Genomic_DNA"/>
</dbReference>
<reference evidence="1 2" key="1">
    <citation type="submission" date="2016-10" db="EMBL/GenBank/DDBJ databases">
        <authorList>
            <person name="de Groot N.N."/>
        </authorList>
    </citation>
    <scope>NUCLEOTIDE SEQUENCE [LARGE SCALE GENOMIC DNA]</scope>
    <source>
        <strain evidence="1 2">S137</strain>
    </source>
</reference>
<gene>
    <name evidence="1" type="ORF">SAMN05216366_14412</name>
</gene>
<evidence type="ECO:0000313" key="2">
    <source>
        <dbReference type="Proteomes" id="UP000182412"/>
    </source>
</evidence>
<sequence length="86" mass="9673">MTKEEICADWAAALESAEDGSILSGAIGFGFTKADLRELLALHRAGRYQDKIEELLVECNFISFCYCLMQKEYEEAIEMEALNEAD</sequence>
<dbReference type="AlphaFoldDB" id="A0A1H0V3H4"/>
<organism evidence="1 2">
    <name type="scientific">Selenomonas ruminantium</name>
    <dbReference type="NCBI Taxonomy" id="971"/>
    <lineage>
        <taxon>Bacteria</taxon>
        <taxon>Bacillati</taxon>
        <taxon>Bacillota</taxon>
        <taxon>Negativicutes</taxon>
        <taxon>Selenomonadales</taxon>
        <taxon>Selenomonadaceae</taxon>
        <taxon>Selenomonas</taxon>
    </lineage>
</organism>
<proteinExistence type="predicted"/>
<protein>
    <submittedName>
        <fullName evidence="1">Uncharacterized protein</fullName>
    </submittedName>
</protein>
<dbReference type="Proteomes" id="UP000182412">
    <property type="component" value="Unassembled WGS sequence"/>
</dbReference>
<evidence type="ECO:0000313" key="1">
    <source>
        <dbReference type="EMBL" id="SDP73072.1"/>
    </source>
</evidence>
<name>A0A1H0V3H4_SELRU</name>
<accession>A0A1H0V3H4</accession>